<dbReference type="OrthoDB" id="852863at2"/>
<feature type="chain" id="PRO_5017776359" evidence="1">
    <location>
        <begin position="22"/>
        <end position="140"/>
    </location>
</feature>
<protein>
    <submittedName>
        <fullName evidence="2">DUF4625 domain-containing protein</fullName>
    </submittedName>
</protein>
<comment type="caution">
    <text evidence="2">The sequence shown here is derived from an EMBL/GenBank/DDBJ whole genome shotgun (WGS) entry which is preliminary data.</text>
</comment>
<organism evidence="2 3">
    <name type="scientific">Pontibacter diazotrophicus</name>
    <dbReference type="NCBI Taxonomy" id="1400979"/>
    <lineage>
        <taxon>Bacteria</taxon>
        <taxon>Pseudomonadati</taxon>
        <taxon>Bacteroidota</taxon>
        <taxon>Cytophagia</taxon>
        <taxon>Cytophagales</taxon>
        <taxon>Hymenobacteraceae</taxon>
        <taxon>Pontibacter</taxon>
    </lineage>
</organism>
<keyword evidence="3" id="KW-1185">Reference proteome</keyword>
<dbReference type="InterPro" id="IPR013783">
    <property type="entry name" value="Ig-like_fold"/>
</dbReference>
<keyword evidence="1" id="KW-0732">Signal</keyword>
<dbReference type="Gene3D" id="2.60.40.10">
    <property type="entry name" value="Immunoglobulins"/>
    <property type="match status" value="1"/>
</dbReference>
<dbReference type="InterPro" id="IPR027829">
    <property type="entry name" value="DUF4625"/>
</dbReference>
<dbReference type="PROSITE" id="PS51257">
    <property type="entry name" value="PROKAR_LIPOPROTEIN"/>
    <property type="match status" value="1"/>
</dbReference>
<name>A0A3D8LAR2_9BACT</name>
<dbReference type="EMBL" id="QRGR01000014">
    <property type="protein sequence ID" value="RDV14478.1"/>
    <property type="molecule type" value="Genomic_DNA"/>
</dbReference>
<dbReference type="AlphaFoldDB" id="A0A3D8LAR2"/>
<evidence type="ECO:0000313" key="2">
    <source>
        <dbReference type="EMBL" id="RDV14478.1"/>
    </source>
</evidence>
<evidence type="ECO:0000256" key="1">
    <source>
        <dbReference type="SAM" id="SignalP"/>
    </source>
</evidence>
<accession>A0A3D8LAR2</accession>
<dbReference type="Proteomes" id="UP000256708">
    <property type="component" value="Unassembled WGS sequence"/>
</dbReference>
<gene>
    <name evidence="2" type="ORF">DXT99_13820</name>
</gene>
<proteinExistence type="predicted"/>
<dbReference type="Pfam" id="PF15418">
    <property type="entry name" value="DUF4625"/>
    <property type="match status" value="1"/>
</dbReference>
<reference evidence="3" key="1">
    <citation type="submission" date="2018-08" db="EMBL/GenBank/DDBJ databases">
        <authorList>
            <person name="Liu Z.-W."/>
            <person name="Du Z.-J."/>
        </authorList>
    </citation>
    <scope>NUCLEOTIDE SEQUENCE [LARGE SCALE GENOMIC DNA]</scope>
    <source>
        <strain evidence="3">H4X</strain>
    </source>
</reference>
<feature type="signal peptide" evidence="1">
    <location>
        <begin position="1"/>
        <end position="21"/>
    </location>
</feature>
<sequence>MNAMKQINRLLLVLFSLSFFACDDDDDDVVVDATPPTVLISSPAAGATFTRSDVIELRAEVRDNVGLAEVRVYITDPNITVRQLSKEGINDFLNDDREKDLDLEITLDATAPTGPYVMTVEAIDEQGNAASHYVSVFVTE</sequence>
<evidence type="ECO:0000313" key="3">
    <source>
        <dbReference type="Proteomes" id="UP000256708"/>
    </source>
</evidence>